<feature type="compositionally biased region" description="Acidic residues" evidence="3">
    <location>
        <begin position="1674"/>
        <end position="1684"/>
    </location>
</feature>
<dbReference type="Proteomes" id="UP000199069">
    <property type="component" value="Unassembled WGS sequence"/>
</dbReference>
<feature type="region of interest" description="Disordered" evidence="3">
    <location>
        <begin position="1412"/>
        <end position="1432"/>
    </location>
</feature>
<feature type="compositionally biased region" description="Low complexity" evidence="3">
    <location>
        <begin position="799"/>
        <end position="828"/>
    </location>
</feature>
<organism evidence="5 7">
    <name type="scientific">Rhodotorula toruloides</name>
    <name type="common">Yeast</name>
    <name type="synonym">Rhodosporidium toruloides</name>
    <dbReference type="NCBI Taxonomy" id="5286"/>
    <lineage>
        <taxon>Eukaryota</taxon>
        <taxon>Fungi</taxon>
        <taxon>Dikarya</taxon>
        <taxon>Basidiomycota</taxon>
        <taxon>Pucciniomycotina</taxon>
        <taxon>Microbotryomycetes</taxon>
        <taxon>Sporidiobolales</taxon>
        <taxon>Sporidiobolaceae</taxon>
        <taxon>Rhodotorula</taxon>
    </lineage>
</organism>
<feature type="compositionally biased region" description="Low complexity" evidence="3">
    <location>
        <begin position="224"/>
        <end position="238"/>
    </location>
</feature>
<feature type="coiled-coil region" evidence="2">
    <location>
        <begin position="1154"/>
        <end position="1181"/>
    </location>
</feature>
<feature type="compositionally biased region" description="Basic and acidic residues" evidence="3">
    <location>
        <begin position="620"/>
        <end position="629"/>
    </location>
</feature>
<reference evidence="6 8" key="2">
    <citation type="journal article" date="2018" name="Elife">
        <title>Functional genomics of lipid metabolism in the oleaginous yeast Rhodosporidium toruloides.</title>
        <authorList>
            <person name="Coradetti S.T."/>
            <person name="Pinel D."/>
            <person name="Geiselman G."/>
            <person name="Ito M."/>
            <person name="Mondo S."/>
            <person name="Reilly M.C."/>
            <person name="Cheng Y.F."/>
            <person name="Bauer S."/>
            <person name="Grigoriev I."/>
            <person name="Gladden J.M."/>
            <person name="Simmons B.A."/>
            <person name="Brem R."/>
            <person name="Arkin A.P."/>
            <person name="Skerker J.M."/>
        </authorList>
    </citation>
    <scope>NUCLEOTIDE SEQUENCE [LARGE SCALE GENOMIC DNA]</scope>
    <source>
        <strain evidence="6 8">NBRC 0880</strain>
    </source>
</reference>
<feature type="compositionally biased region" description="Low complexity" evidence="3">
    <location>
        <begin position="744"/>
        <end position="792"/>
    </location>
</feature>
<feature type="compositionally biased region" description="Low complexity" evidence="3">
    <location>
        <begin position="1709"/>
        <end position="1722"/>
    </location>
</feature>
<sequence length="1806" mass="193879">MKTRERGTSSSASPVPGLLLDPSSTHHIAQVRREHFSQTAEPLAIPASRVARLPAVPSSPDDFPNSGAVSLASRSQTALGTTGDRVSCLLKRSRDTAEAEQDDSLVVHPATQAADAEVESEAADDAGDSAEEGGVDSQGFWEAEAILDETRSQYLIAWKGVDEKGNRWKPTWEPKENANEQLVNSWKTTGRAKRKADKKRKLEEKAAQKAAKRAAKEASRKRASTSSTNSPSVSAGPSRNVSVEVEIPVERSSTKRKMVVPSSDGPIPTRPKPLKKKAKIASPEAPVKAKKQVTFDVVIDDEDEEPVVEQQKEEAVEEAPAASSGSSVASVIPDSQAVPVATLAKAVVVRFDPADEPSPPPATTSQPRSCTAMHSPATSQSDLEPHTHADADDDVPIFDPLRRDDRSSSPQLATRRQFGPVPIPPISAFNVPEETVIRSSQFDPIEDPDSSPHRSPLRRQQPCRPAEGASPRPRPAKARLELVAADEDDTPMSSFEAEVQSNAAASYVSLPLGDAPIVQAFARAGGAARGRQVIARPTPVKRPLGRAPSPTRFTGEAAEGDGAVAAARAAVRLPSPEAEDAEMVLATQDNDLGGAAQEFFDEIFDYDQGVAMTQQAVRSKGKEPVREAATDAGEGYPPTNGGGHYQQSSYPHRPSDSAGGSQQHQQQPQQQQYGGQPGYVYGAPSHAPAVPGGYGYGSVPTLPGGGYPSVLAPLQGYPQQHQQPPKRELEDEAEAASKKARLDQQQQQHQQQRQQQQYAQSSAYHHQAHASPYPAAAHAHSPYSAMPPSLSSVPPPLASIPSPYSAYHQQQAHSAYAQQQQPSARPPALNVQSPTPSAPAPPPALASPSLARVQNSEAYVAPSPQRAALPLSSPSGTVAGSVLRSPSPLPPPATNTVSSPAPAAQAAAGGSYVSRNSSPAPGGAKVDEVIALVRQSPHIVADGTKEEIEKFLREPKAYSVNPNAPLLRIEFWAFELRRHNVEGVEKIDFIILRSREGTFQLKRAAADNIPVEFARSLSHTSTRTRGFTPAMEAVTTLATSVPPPPSPASMSREQLELEVERLRTQYQAAQTELVTLKPLVDEVAKLKTEVQTLTKQNKSLTNSRESAQADLSYMQAQYQAASSAAVERANECRVAEAEASRLKGLLETGVQQKAMFYEGQLKALKAENGRLKKERTFLKEEDRRTQEHRIREKAALWDNHLAEMKLKEEEEAKRRVGEPVEEDSDDEEMKVDQQDAGPSASAVDLSAATDALQLPSRVAADSLGLDGPTDILEPAHPMSATPEATTSASTFATIDSPAQPLASAVDFRCEWRVGTSDSQPVQCGQARRTKDDSSGFLFNDEDAPTRPRPLPLPPREPRLQFIELRHSRSDTHSPSMDGFSRADRIRAICAPLCCCWSSRVALSSPSTESLSDWFGQSRPSNSPGNGADLADTWQNAGKTDRRRDADVLSLHEGVGTGGLGQRRRFRPRGGDISGGGADTGSGLTRWTLLKSWWWGGSGAIRLTDSEDEGEELDDGEAEGVGQRDGDVVHAHEGDADAPLVTLDDVDLPPAPPSGAPEPSASSVASSSASPNLSEGTTLVDTDEDREARRAHRRARRRARELGISLEEFEQGVAVDPTELPSSPFLDIHPPSTSLSSRSRSKRSSKSSRSHASSTSSGSRRRYDREGGNGLSIVGEEEAVQETDSLDPHQVPLPLSPRPDGEYKPRHRSQPSSSTISTGTSSSRRSRRRRGEHYQHDQASPLHNPTSGDIQYYEDENGQLVAYVAEASYGGEQAAEPTSPAPPVSSSYDHIGVLPGISSRASEAGEM</sequence>
<name>A0A0K3CG42_RHOTO</name>
<feature type="region of interest" description="Disordered" evidence="3">
    <location>
        <begin position="1208"/>
        <end position="1243"/>
    </location>
</feature>
<feature type="compositionally biased region" description="Basic and acidic residues" evidence="3">
    <location>
        <begin position="1208"/>
        <end position="1218"/>
    </location>
</feature>
<feature type="region of interest" description="Disordered" evidence="3">
    <location>
        <begin position="352"/>
        <end position="493"/>
    </location>
</feature>
<reference evidence="5 7" key="1">
    <citation type="submission" date="2015-07" db="EMBL/GenBank/DDBJ databases">
        <authorList>
            <person name="Cajimat M.N.B."/>
            <person name="Milazzo M.L."/>
            <person name="Fulhorst C.F."/>
        </authorList>
    </citation>
    <scope>NUCLEOTIDE SEQUENCE [LARGE SCALE GENOMIC DNA]</scope>
    <source>
        <strain evidence="5">Single colony</strain>
    </source>
</reference>
<feature type="compositionally biased region" description="Acidic residues" evidence="3">
    <location>
        <begin position="298"/>
        <end position="307"/>
    </location>
</feature>
<feature type="domain" description="Chromo" evidence="4">
    <location>
        <begin position="141"/>
        <end position="177"/>
    </location>
</feature>
<dbReference type="CDD" id="cd00024">
    <property type="entry name" value="CD_CSD"/>
    <property type="match status" value="1"/>
</dbReference>
<feature type="compositionally biased region" description="Low complexity" evidence="3">
    <location>
        <begin position="1556"/>
        <end position="1570"/>
    </location>
</feature>
<evidence type="ECO:0000313" key="7">
    <source>
        <dbReference type="Proteomes" id="UP000199069"/>
    </source>
</evidence>
<feature type="compositionally biased region" description="Basic residues" evidence="3">
    <location>
        <begin position="1588"/>
        <end position="1598"/>
    </location>
</feature>
<feature type="region of interest" description="Disordered" evidence="3">
    <location>
        <begin position="1317"/>
        <end position="1355"/>
    </location>
</feature>
<feature type="compositionally biased region" description="Acidic residues" evidence="3">
    <location>
        <begin position="1219"/>
        <end position="1229"/>
    </location>
</feature>
<dbReference type="OrthoDB" id="3647690at2759"/>
<feature type="region of interest" description="Disordered" evidence="3">
    <location>
        <begin position="54"/>
        <end position="141"/>
    </location>
</feature>
<keyword evidence="1" id="KW-0945">Host-virus interaction</keyword>
<feature type="compositionally biased region" description="Low complexity" evidence="3">
    <location>
        <begin position="659"/>
        <end position="684"/>
    </location>
</feature>
<gene>
    <name evidence="5" type="primary">FGENESH: predicted gene_3.478</name>
    <name evidence="6" type="ORF">AAT19DRAFT_13294</name>
    <name evidence="5" type="ORF">BN2166_0020270</name>
</gene>
<evidence type="ECO:0000313" key="5">
    <source>
        <dbReference type="EMBL" id="CTR06166.1"/>
    </source>
</evidence>
<feature type="compositionally biased region" description="Acidic residues" evidence="3">
    <location>
        <begin position="116"/>
        <end position="134"/>
    </location>
</feature>
<feature type="region of interest" description="Disordered" evidence="3">
    <location>
        <begin position="1"/>
        <end position="25"/>
    </location>
</feature>
<feature type="compositionally biased region" description="Low complexity" evidence="3">
    <location>
        <begin position="318"/>
        <end position="331"/>
    </location>
</feature>
<protein>
    <submittedName>
        <fullName evidence="5 6">Proteophosphoglycan ppg4</fullName>
    </submittedName>
</protein>
<feature type="region of interest" description="Disordered" evidence="3">
    <location>
        <begin position="536"/>
        <end position="558"/>
    </location>
</feature>
<evidence type="ECO:0000313" key="6">
    <source>
        <dbReference type="EMBL" id="PRQ76272.1"/>
    </source>
</evidence>
<feature type="coiled-coil region" evidence="2">
    <location>
        <begin position="1052"/>
        <end position="1110"/>
    </location>
</feature>
<dbReference type="PANTHER" id="PTHR13037">
    <property type="entry name" value="FORMIN"/>
    <property type="match status" value="1"/>
</dbReference>
<proteinExistence type="predicted"/>
<dbReference type="PROSITE" id="PS50013">
    <property type="entry name" value="CHROMO_2"/>
    <property type="match status" value="1"/>
</dbReference>
<dbReference type="Gene3D" id="2.40.50.40">
    <property type="match status" value="1"/>
</dbReference>
<evidence type="ECO:0000256" key="1">
    <source>
        <dbReference type="ARBA" id="ARBA00022581"/>
    </source>
</evidence>
<feature type="region of interest" description="Disordered" evidence="3">
    <location>
        <begin position="1448"/>
        <end position="1480"/>
    </location>
</feature>
<dbReference type="STRING" id="5286.A0A0K3CG42"/>
<dbReference type="EMBL" id="LCTV02000003">
    <property type="protein sequence ID" value="PRQ76272.1"/>
    <property type="molecule type" value="Genomic_DNA"/>
</dbReference>
<keyword evidence="2" id="KW-0175">Coiled coil</keyword>
<feature type="compositionally biased region" description="Polar residues" evidence="3">
    <location>
        <begin position="179"/>
        <end position="188"/>
    </location>
</feature>
<feature type="compositionally biased region" description="Basic and acidic residues" evidence="3">
    <location>
        <begin position="725"/>
        <end position="742"/>
    </location>
</feature>
<dbReference type="PANTHER" id="PTHR13037:SF24">
    <property type="entry name" value="POLYCOMB PROTEIN PCL-RELATED"/>
    <property type="match status" value="1"/>
</dbReference>
<keyword evidence="7" id="KW-1185">Reference proteome</keyword>
<dbReference type="EMBL" id="CWKI01000003">
    <property type="protein sequence ID" value="CTR06166.1"/>
    <property type="molecule type" value="Genomic_DNA"/>
</dbReference>
<accession>A0A0K3CG42</accession>
<feature type="region of interest" description="Disordered" evidence="3">
    <location>
        <begin position="1769"/>
        <end position="1806"/>
    </location>
</feature>
<evidence type="ECO:0000256" key="3">
    <source>
        <dbReference type="SAM" id="MobiDB-lite"/>
    </source>
</evidence>
<dbReference type="Proteomes" id="UP000239560">
    <property type="component" value="Unassembled WGS sequence"/>
</dbReference>
<feature type="compositionally biased region" description="Basic residues" evidence="3">
    <location>
        <begin position="1638"/>
        <end position="1648"/>
    </location>
</feature>
<feature type="region of interest" description="Disordered" evidence="3">
    <location>
        <begin position="1265"/>
        <end position="1287"/>
    </location>
</feature>
<feature type="region of interest" description="Disordered" evidence="3">
    <location>
        <begin position="1541"/>
        <end position="1750"/>
    </location>
</feature>
<evidence type="ECO:0000313" key="8">
    <source>
        <dbReference type="Proteomes" id="UP000239560"/>
    </source>
</evidence>
<feature type="compositionally biased region" description="Basic residues" evidence="3">
    <location>
        <begin position="190"/>
        <end position="199"/>
    </location>
</feature>
<evidence type="ECO:0000259" key="4">
    <source>
        <dbReference type="PROSITE" id="PS50013"/>
    </source>
</evidence>
<feature type="compositionally biased region" description="Basic and acidic residues" evidence="3">
    <location>
        <begin position="165"/>
        <end position="178"/>
    </location>
</feature>
<evidence type="ECO:0000256" key="2">
    <source>
        <dbReference type="SAM" id="Coils"/>
    </source>
</evidence>
<feature type="region of interest" description="Disordered" evidence="3">
    <location>
        <begin position="165"/>
        <end position="331"/>
    </location>
</feature>
<feature type="region of interest" description="Disordered" evidence="3">
    <location>
        <begin position="614"/>
        <end position="902"/>
    </location>
</feature>
<dbReference type="InterPro" id="IPR000953">
    <property type="entry name" value="Chromo/chromo_shadow_dom"/>
</dbReference>
<feature type="compositionally biased region" description="Pro residues" evidence="3">
    <location>
        <begin position="836"/>
        <end position="845"/>
    </location>
</feature>
<feature type="compositionally biased region" description="Polar residues" evidence="3">
    <location>
        <begin position="1736"/>
        <end position="1748"/>
    </location>
</feature>